<reference evidence="2 3" key="1">
    <citation type="journal article" date="2012" name="BMC Genomics">
        <title>Comparative genomics of the classical Bordetella subspecies: the evolution and exchange of virulence-associated diversity amongst closely related pathogens.</title>
        <authorList>
            <person name="Park J."/>
            <person name="Zhang Y."/>
            <person name="Buboltz A.M."/>
            <person name="Zhang X."/>
            <person name="Schuster S.C."/>
            <person name="Ahuja U."/>
            <person name="Liu M."/>
            <person name="Miller J.F."/>
            <person name="Sebaihia M."/>
            <person name="Bentley S.D."/>
            <person name="Parkhill J."/>
            <person name="Harvill E.T."/>
        </authorList>
    </citation>
    <scope>NUCLEOTIDE SEQUENCE [LARGE SCALE GENOMIC DNA]</scope>
    <source>
        <strain evidence="2 3">253</strain>
    </source>
</reference>
<accession>A0A0C6P1M9</accession>
<dbReference type="AlphaFoldDB" id="A0A0C6P1M9"/>
<dbReference type="Gene3D" id="2.40.128.460">
    <property type="entry name" value="Periplasmic lysozyme inhibitor of I-type lysozyme"/>
    <property type="match status" value="1"/>
</dbReference>
<evidence type="ECO:0000256" key="1">
    <source>
        <dbReference type="SAM" id="SignalP"/>
    </source>
</evidence>
<dbReference type="EMBL" id="HE965806">
    <property type="protein sequence ID" value="CCJ52532.1"/>
    <property type="molecule type" value="Genomic_DNA"/>
</dbReference>
<dbReference type="HOGENOM" id="CLU_154395_0_0_4"/>
<dbReference type="InterPro" id="IPR038643">
    <property type="entry name" value="PliI_sf"/>
</dbReference>
<dbReference type="Proteomes" id="UP000007564">
    <property type="component" value="Chromosome"/>
</dbReference>
<dbReference type="RefSeq" id="WP_015063826.1">
    <property type="nucleotide sequence ID" value="NC_019382.1"/>
</dbReference>
<evidence type="ECO:0000313" key="3">
    <source>
        <dbReference type="Proteomes" id="UP000007564"/>
    </source>
</evidence>
<proteinExistence type="predicted"/>
<feature type="chain" id="PRO_5002197472" evidence="1">
    <location>
        <begin position="27"/>
        <end position="137"/>
    </location>
</feature>
<evidence type="ECO:0000313" key="2">
    <source>
        <dbReference type="EMBL" id="CCJ52532.1"/>
    </source>
</evidence>
<protein>
    <submittedName>
        <fullName evidence="2">Putative exported protein</fullName>
    </submittedName>
</protein>
<dbReference type="Pfam" id="PF16743">
    <property type="entry name" value="PliI"/>
    <property type="match status" value="1"/>
</dbReference>
<feature type="signal peptide" evidence="1">
    <location>
        <begin position="1"/>
        <end position="26"/>
    </location>
</feature>
<dbReference type="KEGG" id="bbh:BN112_0614"/>
<gene>
    <name evidence="2" type="ORF">BN112_0614</name>
</gene>
<dbReference type="InterPro" id="IPR031948">
    <property type="entry name" value="PliI"/>
</dbReference>
<keyword evidence="1" id="KW-0732">Signal</keyword>
<sequence>MPSCRPRLALACLAVLLAVPAAPVLAAPSGAAPCPPAAQAVSAPLPGGGAVVVSNGACEPASIGSYVVNRYDDLDAGAFRAGLAIARDGVLVEWTLDERQGKRVLRLVSETAGSGAYRNTQYIELTGDGGLRLLDRP</sequence>
<organism evidence="2 3">
    <name type="scientific">Bordetella bronchiseptica 253</name>
    <dbReference type="NCBI Taxonomy" id="568707"/>
    <lineage>
        <taxon>Bacteria</taxon>
        <taxon>Pseudomonadati</taxon>
        <taxon>Pseudomonadota</taxon>
        <taxon>Betaproteobacteria</taxon>
        <taxon>Burkholderiales</taxon>
        <taxon>Alcaligenaceae</taxon>
        <taxon>Bordetella</taxon>
    </lineage>
</organism>
<name>A0A0C6P1M9_BORBO</name>